<sequence length="199" mass="22458">MLAGEMGAAGSVRRAAKEEMNQLHEKTLNREEEIEREEGEQWARSEARLHRLLSEKHQLAEELRQTRESLQVQSDGWRRERSKATALMFSELPLNMIQTQSTESTNGPGGGDTPLTKTFPMVTLAQCDIAGFSSLASRLQPHEVVRIIDHFHTLVDQAFSHPGHIPHGTHVQWMCGSLRSSGDWPRATSQWSRVTTVHD</sequence>
<proteinExistence type="predicted"/>
<comment type="caution">
    <text evidence="3">The sequence shown here is derived from an EMBL/GenBank/DDBJ whole genome shotgun (WGS) entry which is preliminary data.</text>
</comment>
<name>A0AA35WLM7_GEOBA</name>
<dbReference type="Gene3D" id="3.30.70.1230">
    <property type="entry name" value="Nucleotide cyclase"/>
    <property type="match status" value="1"/>
</dbReference>
<keyword evidence="1" id="KW-0456">Lyase</keyword>
<dbReference type="InterPro" id="IPR029787">
    <property type="entry name" value="Nucleotide_cyclase"/>
</dbReference>
<evidence type="ECO:0000256" key="1">
    <source>
        <dbReference type="ARBA" id="ARBA00023239"/>
    </source>
</evidence>
<gene>
    <name evidence="3" type="ORF">GBAR_LOCUS14460</name>
</gene>
<dbReference type="SUPFAM" id="SSF55073">
    <property type="entry name" value="Nucleotide cyclase"/>
    <property type="match status" value="1"/>
</dbReference>
<evidence type="ECO:0000256" key="2">
    <source>
        <dbReference type="SAM" id="MobiDB-lite"/>
    </source>
</evidence>
<dbReference type="Proteomes" id="UP001174909">
    <property type="component" value="Unassembled WGS sequence"/>
</dbReference>
<evidence type="ECO:0000313" key="3">
    <source>
        <dbReference type="EMBL" id="CAI8024954.1"/>
    </source>
</evidence>
<feature type="compositionally biased region" description="Basic and acidic residues" evidence="2">
    <location>
        <begin position="15"/>
        <end position="40"/>
    </location>
</feature>
<dbReference type="AlphaFoldDB" id="A0AA35WLM7"/>
<accession>A0AA35WLM7</accession>
<feature type="region of interest" description="Disordered" evidence="2">
    <location>
        <begin position="1"/>
        <end position="40"/>
    </location>
</feature>
<protein>
    <recommendedName>
        <fullName evidence="5">Guanylate cyclase domain-containing protein</fullName>
    </recommendedName>
</protein>
<evidence type="ECO:0008006" key="5">
    <source>
        <dbReference type="Google" id="ProtNLM"/>
    </source>
</evidence>
<evidence type="ECO:0000313" key="4">
    <source>
        <dbReference type="Proteomes" id="UP001174909"/>
    </source>
</evidence>
<reference evidence="3" key="1">
    <citation type="submission" date="2023-03" db="EMBL/GenBank/DDBJ databases">
        <authorList>
            <person name="Steffen K."/>
            <person name="Cardenas P."/>
        </authorList>
    </citation>
    <scope>NUCLEOTIDE SEQUENCE</scope>
</reference>
<keyword evidence="4" id="KW-1185">Reference proteome</keyword>
<dbReference type="GO" id="GO:0016829">
    <property type="term" value="F:lyase activity"/>
    <property type="evidence" value="ECO:0007669"/>
    <property type="project" value="UniProtKB-KW"/>
</dbReference>
<organism evidence="3 4">
    <name type="scientific">Geodia barretti</name>
    <name type="common">Barrett's horny sponge</name>
    <dbReference type="NCBI Taxonomy" id="519541"/>
    <lineage>
        <taxon>Eukaryota</taxon>
        <taxon>Metazoa</taxon>
        <taxon>Porifera</taxon>
        <taxon>Demospongiae</taxon>
        <taxon>Heteroscleromorpha</taxon>
        <taxon>Tetractinellida</taxon>
        <taxon>Astrophorina</taxon>
        <taxon>Geodiidae</taxon>
        <taxon>Geodia</taxon>
    </lineage>
</organism>
<dbReference type="EMBL" id="CASHTH010002113">
    <property type="protein sequence ID" value="CAI8024954.1"/>
    <property type="molecule type" value="Genomic_DNA"/>
</dbReference>